<dbReference type="PANTHER" id="PTHR35525">
    <property type="entry name" value="BLL6575 PROTEIN"/>
    <property type="match status" value="1"/>
</dbReference>
<protein>
    <submittedName>
        <fullName evidence="2">CGNR zinc finger domain-containing protein</fullName>
    </submittedName>
</protein>
<gene>
    <name evidence="2" type="ORF">G1H19_04070</name>
</gene>
<dbReference type="Pfam" id="PF07336">
    <property type="entry name" value="ABATE"/>
    <property type="match status" value="1"/>
</dbReference>
<dbReference type="InterPro" id="IPR023286">
    <property type="entry name" value="ABATE_dom_sf"/>
</dbReference>
<dbReference type="EMBL" id="JAAGWK010000008">
    <property type="protein sequence ID" value="NEL53190.1"/>
    <property type="molecule type" value="Genomic_DNA"/>
</dbReference>
<sequence length="181" mass="19502">MAFAHDTEAGLSAAAALVNTLGPPDGLADLPALAAFVAAEGWTGRLRADDEELAGVRALRPVLRGLWSGDEDQVVALVNRLLREGRALPQLVRHDDWGYHVHATSDDAPLEIRMAVEAATAVADLVRAGELSRLRTCARPDCADVLVDLTRNRSRRFCDETCANREHVAAYRARSAASRPG</sequence>
<keyword evidence="3" id="KW-1185">Reference proteome</keyword>
<evidence type="ECO:0000313" key="3">
    <source>
        <dbReference type="Proteomes" id="UP000470470"/>
    </source>
</evidence>
<accession>A0A7K3WBL3</accession>
<dbReference type="RefSeq" id="WP_152730324.1">
    <property type="nucleotide sequence ID" value="NZ_JAABOZ010000007.1"/>
</dbReference>
<dbReference type="InterPro" id="IPR021005">
    <property type="entry name" value="Znf_CGNR"/>
</dbReference>
<dbReference type="PANTHER" id="PTHR35525:SF3">
    <property type="entry name" value="BLL6575 PROTEIN"/>
    <property type="match status" value="1"/>
</dbReference>
<reference evidence="2 3" key="1">
    <citation type="submission" date="2020-02" db="EMBL/GenBank/DDBJ databases">
        <title>The whole genome sequence of CPCC 205119.</title>
        <authorList>
            <person name="Jiang Z."/>
        </authorList>
    </citation>
    <scope>NUCLEOTIDE SEQUENCE [LARGE SCALE GENOMIC DNA]</scope>
    <source>
        <strain evidence="2 3">CPCC 205119</strain>
    </source>
</reference>
<dbReference type="Gene3D" id="1.10.3300.10">
    <property type="entry name" value="Jann2411-like domain"/>
    <property type="match status" value="1"/>
</dbReference>
<dbReference type="AlphaFoldDB" id="A0A7K3WBL3"/>
<feature type="domain" description="Zinc finger CGNR" evidence="1">
    <location>
        <begin position="133"/>
        <end position="174"/>
    </location>
</feature>
<evidence type="ECO:0000313" key="2">
    <source>
        <dbReference type="EMBL" id="NEL53190.1"/>
    </source>
</evidence>
<comment type="caution">
    <text evidence="2">The sequence shown here is derived from an EMBL/GenBank/DDBJ whole genome shotgun (WGS) entry which is preliminary data.</text>
</comment>
<dbReference type="Proteomes" id="UP000470470">
    <property type="component" value="Unassembled WGS sequence"/>
</dbReference>
<name>A0A7K3WBL3_9ACTN</name>
<dbReference type="InterPro" id="IPR010852">
    <property type="entry name" value="ABATE"/>
</dbReference>
<dbReference type="Pfam" id="PF11706">
    <property type="entry name" value="zf-CGNR"/>
    <property type="match status" value="1"/>
</dbReference>
<organism evidence="2 3">
    <name type="scientific">Goekera deserti</name>
    <dbReference type="NCBI Taxonomy" id="2497753"/>
    <lineage>
        <taxon>Bacteria</taxon>
        <taxon>Bacillati</taxon>
        <taxon>Actinomycetota</taxon>
        <taxon>Actinomycetes</taxon>
        <taxon>Geodermatophilales</taxon>
        <taxon>Geodermatophilaceae</taxon>
        <taxon>Goekera</taxon>
    </lineage>
</organism>
<proteinExistence type="predicted"/>
<evidence type="ECO:0000259" key="1">
    <source>
        <dbReference type="Pfam" id="PF11706"/>
    </source>
</evidence>
<dbReference type="SUPFAM" id="SSF160904">
    <property type="entry name" value="Jann2411-like"/>
    <property type="match status" value="1"/>
</dbReference>